<protein>
    <submittedName>
        <fullName evidence="5">Inositol 2-dehydrogenase</fullName>
        <ecNumber evidence="5">1.1.1.18</ecNumber>
    </submittedName>
</protein>
<evidence type="ECO:0000256" key="2">
    <source>
        <dbReference type="ARBA" id="ARBA00023002"/>
    </source>
</evidence>
<evidence type="ECO:0000259" key="3">
    <source>
        <dbReference type="Pfam" id="PF01408"/>
    </source>
</evidence>
<comment type="caution">
    <text evidence="5">The sequence shown here is derived from an EMBL/GenBank/DDBJ whole genome shotgun (WGS) entry which is preliminary data.</text>
</comment>
<reference evidence="5 6" key="1">
    <citation type="submission" date="2022-04" db="EMBL/GenBank/DDBJ databases">
        <authorList>
            <person name="Huq M.A."/>
        </authorList>
    </citation>
    <scope>NUCLEOTIDE SEQUENCE [LARGE SCALE GENOMIC DNA]</scope>
    <source>
        <strain evidence="5 6">MAH-33</strain>
    </source>
</reference>
<dbReference type="PANTHER" id="PTHR42840">
    <property type="entry name" value="NAD(P)-BINDING ROSSMANN-FOLD SUPERFAMILY PROTEIN-RELATED"/>
    <property type="match status" value="1"/>
</dbReference>
<dbReference type="InterPro" id="IPR055170">
    <property type="entry name" value="GFO_IDH_MocA-like_dom"/>
</dbReference>
<evidence type="ECO:0000256" key="1">
    <source>
        <dbReference type="ARBA" id="ARBA00010928"/>
    </source>
</evidence>
<dbReference type="PANTHER" id="PTHR42840:SF3">
    <property type="entry name" value="BINDING ROSSMANN FOLD OXIDOREDUCTASE, PUTATIVE (AFU_ORTHOLOGUE AFUA_2G10240)-RELATED"/>
    <property type="match status" value="1"/>
</dbReference>
<sequence>MFEIALIGAGRIGKIHAANIAANPRLSLSRVVDPFGGAEELAGRYGAKVSAAEDIWADPAISGVLVASATDTHLNYTLEAIRAGKQVFCEKPLDQDAGRAAQVQQAVAGTDRHVLLGFNRRFDPSFARLQRRLKQGEIGTLETLHIISHDPAPPPASYIPGSGGIFKDMSIHDLDMASWLLGEEIESVFASGAVLIDPEIGAAGDFDTAKILLRTVGGRICVISNSRRSGYGYDQRIEAFGSKGMIRAENKLESSVQTWTEEGARSDCFQNFFLDRYAEAFAMEIEHFADIIEGKATAVVNEDDGLKALILAEAADQSARSGSMVTLAASARC</sequence>
<feature type="domain" description="GFO/IDH/MocA-like oxidoreductase" evidence="4">
    <location>
        <begin position="126"/>
        <end position="247"/>
    </location>
</feature>
<dbReference type="InterPro" id="IPR000683">
    <property type="entry name" value="Gfo/Idh/MocA-like_OxRdtase_N"/>
</dbReference>
<dbReference type="Pfam" id="PF22725">
    <property type="entry name" value="GFO_IDH_MocA_C3"/>
    <property type="match status" value="1"/>
</dbReference>
<proteinExistence type="inferred from homology"/>
<evidence type="ECO:0000313" key="5">
    <source>
        <dbReference type="EMBL" id="MCK0530826.1"/>
    </source>
</evidence>
<organism evidence="5 6">
    <name type="scientific">Sphingobium agri</name>
    <dbReference type="NCBI Taxonomy" id="2933566"/>
    <lineage>
        <taxon>Bacteria</taxon>
        <taxon>Pseudomonadati</taxon>
        <taxon>Pseudomonadota</taxon>
        <taxon>Alphaproteobacteria</taxon>
        <taxon>Sphingomonadales</taxon>
        <taxon>Sphingomonadaceae</taxon>
        <taxon>Sphingobium</taxon>
    </lineage>
</organism>
<dbReference type="SUPFAM" id="SSF55347">
    <property type="entry name" value="Glyceraldehyde-3-phosphate dehydrogenase-like, C-terminal domain"/>
    <property type="match status" value="1"/>
</dbReference>
<dbReference type="SUPFAM" id="SSF51735">
    <property type="entry name" value="NAD(P)-binding Rossmann-fold domains"/>
    <property type="match status" value="1"/>
</dbReference>
<comment type="similarity">
    <text evidence="1">Belongs to the Gfo/Idh/MocA family.</text>
</comment>
<feature type="domain" description="Gfo/Idh/MocA-like oxidoreductase N-terminal" evidence="3">
    <location>
        <begin position="2"/>
        <end position="117"/>
    </location>
</feature>
<dbReference type="Gene3D" id="3.40.50.720">
    <property type="entry name" value="NAD(P)-binding Rossmann-like Domain"/>
    <property type="match status" value="1"/>
</dbReference>
<keyword evidence="2 5" id="KW-0560">Oxidoreductase</keyword>
<gene>
    <name evidence="5" type="primary">iolG</name>
    <name evidence="5" type="ORF">MU848_04415</name>
</gene>
<dbReference type="InterPro" id="IPR030827">
    <property type="entry name" value="Myo_inos_IolG"/>
</dbReference>
<dbReference type="EC" id="1.1.1.18" evidence="5"/>
<dbReference type="Pfam" id="PF01408">
    <property type="entry name" value="GFO_IDH_MocA"/>
    <property type="match status" value="1"/>
</dbReference>
<name>A0ABT0DUM9_9SPHN</name>
<dbReference type="NCBIfam" id="TIGR04380">
    <property type="entry name" value="myo_inos_iolG"/>
    <property type="match status" value="1"/>
</dbReference>
<keyword evidence="6" id="KW-1185">Reference proteome</keyword>
<dbReference type="Proteomes" id="UP001203512">
    <property type="component" value="Unassembled WGS sequence"/>
</dbReference>
<accession>A0ABT0DUM9</accession>
<dbReference type="RefSeq" id="WP_247230449.1">
    <property type="nucleotide sequence ID" value="NZ_JALKHS010000006.1"/>
</dbReference>
<dbReference type="EMBL" id="JALKHS010000006">
    <property type="protein sequence ID" value="MCK0530826.1"/>
    <property type="molecule type" value="Genomic_DNA"/>
</dbReference>
<evidence type="ECO:0000259" key="4">
    <source>
        <dbReference type="Pfam" id="PF22725"/>
    </source>
</evidence>
<dbReference type="Gene3D" id="3.30.360.10">
    <property type="entry name" value="Dihydrodipicolinate Reductase, domain 2"/>
    <property type="match status" value="1"/>
</dbReference>
<evidence type="ECO:0000313" key="6">
    <source>
        <dbReference type="Proteomes" id="UP001203512"/>
    </source>
</evidence>
<dbReference type="GO" id="GO:0050112">
    <property type="term" value="F:inositol 2-dehydrogenase (NAD+) activity"/>
    <property type="evidence" value="ECO:0007669"/>
    <property type="project" value="UniProtKB-EC"/>
</dbReference>
<dbReference type="InterPro" id="IPR036291">
    <property type="entry name" value="NAD(P)-bd_dom_sf"/>
</dbReference>